<organism evidence="1">
    <name type="scientific">marine sediment metagenome</name>
    <dbReference type="NCBI Taxonomy" id="412755"/>
    <lineage>
        <taxon>unclassified sequences</taxon>
        <taxon>metagenomes</taxon>
        <taxon>ecological metagenomes</taxon>
    </lineage>
</organism>
<dbReference type="GO" id="GO:0003676">
    <property type="term" value="F:nucleic acid binding"/>
    <property type="evidence" value="ECO:0007669"/>
    <property type="project" value="InterPro"/>
</dbReference>
<evidence type="ECO:0008006" key="2">
    <source>
        <dbReference type="Google" id="ProtNLM"/>
    </source>
</evidence>
<feature type="non-terminal residue" evidence="1">
    <location>
        <position position="1"/>
    </location>
</feature>
<sequence>PLHFEIKLLRELKVDARGPGCKYKILHPFGGKAEFGIRVDLKPEVNPDVIADAHNLPFKNNVFSAVISDPPYNDEYSKKLYGTEKIKLKWGKHTTEAVRVLKEKGYLVMYHYLATPTIKDTILIKRIFLETRVWHKLRCVHIYQKEGI</sequence>
<name>X0VJ91_9ZZZZ</name>
<reference evidence="1" key="1">
    <citation type="journal article" date="2014" name="Front. Microbiol.">
        <title>High frequency of phylogenetically diverse reductive dehalogenase-homologous genes in deep subseafloor sedimentary metagenomes.</title>
        <authorList>
            <person name="Kawai M."/>
            <person name="Futagami T."/>
            <person name="Toyoda A."/>
            <person name="Takaki Y."/>
            <person name="Nishi S."/>
            <person name="Hori S."/>
            <person name="Arai W."/>
            <person name="Tsubouchi T."/>
            <person name="Morono Y."/>
            <person name="Uchiyama I."/>
            <person name="Ito T."/>
            <person name="Fujiyama A."/>
            <person name="Inagaki F."/>
            <person name="Takami H."/>
        </authorList>
    </citation>
    <scope>NUCLEOTIDE SEQUENCE</scope>
    <source>
        <strain evidence="1">Expedition CK06-06</strain>
    </source>
</reference>
<dbReference type="EMBL" id="BARS01030140">
    <property type="protein sequence ID" value="GAG18354.1"/>
    <property type="molecule type" value="Genomic_DNA"/>
</dbReference>
<dbReference type="PROSITE" id="PS00092">
    <property type="entry name" value="N6_MTASE"/>
    <property type="match status" value="1"/>
</dbReference>
<gene>
    <name evidence="1" type="ORF">S01H1_47031</name>
</gene>
<evidence type="ECO:0000313" key="1">
    <source>
        <dbReference type="EMBL" id="GAG18354.1"/>
    </source>
</evidence>
<proteinExistence type="predicted"/>
<dbReference type="Gene3D" id="3.40.50.150">
    <property type="entry name" value="Vaccinia Virus protein VP39"/>
    <property type="match status" value="1"/>
</dbReference>
<dbReference type="GO" id="GO:0032259">
    <property type="term" value="P:methylation"/>
    <property type="evidence" value="ECO:0007669"/>
    <property type="project" value="InterPro"/>
</dbReference>
<dbReference type="AlphaFoldDB" id="X0VJ91"/>
<dbReference type="InterPro" id="IPR002052">
    <property type="entry name" value="DNA_methylase_N6_adenine_CS"/>
</dbReference>
<dbReference type="InterPro" id="IPR029063">
    <property type="entry name" value="SAM-dependent_MTases_sf"/>
</dbReference>
<dbReference type="GO" id="GO:0008168">
    <property type="term" value="F:methyltransferase activity"/>
    <property type="evidence" value="ECO:0007669"/>
    <property type="project" value="InterPro"/>
</dbReference>
<protein>
    <recommendedName>
        <fullName evidence="2">DNA methylase N-4/N-6 domain-containing protein</fullName>
    </recommendedName>
</protein>
<accession>X0VJ91</accession>
<dbReference type="SUPFAM" id="SSF53335">
    <property type="entry name" value="S-adenosyl-L-methionine-dependent methyltransferases"/>
    <property type="match status" value="1"/>
</dbReference>
<comment type="caution">
    <text evidence="1">The sequence shown here is derived from an EMBL/GenBank/DDBJ whole genome shotgun (WGS) entry which is preliminary data.</text>
</comment>